<organism evidence="1">
    <name type="scientific">Diabrotica virgifera virgifera</name>
    <name type="common">western corn rootworm</name>
    <dbReference type="NCBI Taxonomy" id="50390"/>
    <lineage>
        <taxon>Eukaryota</taxon>
        <taxon>Metazoa</taxon>
        <taxon>Ecdysozoa</taxon>
        <taxon>Arthropoda</taxon>
        <taxon>Hexapoda</taxon>
        <taxon>Insecta</taxon>
        <taxon>Pterygota</taxon>
        <taxon>Neoptera</taxon>
        <taxon>Endopterygota</taxon>
        <taxon>Coleoptera</taxon>
        <taxon>Polyphaga</taxon>
        <taxon>Cucujiformia</taxon>
        <taxon>Chrysomeloidea</taxon>
        <taxon>Chrysomelidae</taxon>
        <taxon>Galerucinae</taxon>
        <taxon>Diabroticina</taxon>
        <taxon>Diabroticites</taxon>
        <taxon>Diabrotica</taxon>
    </lineage>
</organism>
<evidence type="ECO:0000313" key="1">
    <source>
        <dbReference type="RefSeq" id="XP_028152559.1"/>
    </source>
</evidence>
<gene>
    <name evidence="1" type="primary">LOC114345947</name>
</gene>
<dbReference type="InParanoid" id="A0A6P7GSQ5"/>
<proteinExistence type="predicted"/>
<dbReference type="PANTHER" id="PTHR46880:SF5">
    <property type="entry name" value="DUF4371 DOMAIN-CONTAINING PROTEIN"/>
    <property type="match status" value="1"/>
</dbReference>
<reference evidence="1" key="1">
    <citation type="submission" date="2025-08" db="UniProtKB">
        <authorList>
            <consortium name="RefSeq"/>
        </authorList>
    </citation>
    <scope>IDENTIFICATION</scope>
    <source>
        <tissue evidence="1">Whole insect</tissue>
    </source>
</reference>
<name>A0A6P7GSQ5_DIAVI</name>
<dbReference type="PANTHER" id="PTHR46880">
    <property type="entry name" value="RAS-ASSOCIATING DOMAIN-CONTAINING PROTEIN"/>
    <property type="match status" value="1"/>
</dbReference>
<accession>A0A6P7GSQ5</accession>
<protein>
    <submittedName>
        <fullName evidence="1">E3 SUMO-protein ligase KIAA1586-like</fullName>
    </submittedName>
</protein>
<sequence length="161" mass="18347">MGPSKTIKGWKDFQKIVNILKKQKFSVLIDESADISSVKNICICVRCFGEVYCQITSNFVGLIQSNEDMTAATIYDKLINSFQTVNIPFDNVVGFGSDGCNTMFGEHNTVVSRLILNFPGIIVQKCISLQLYFEHRYLEHRLQSSECIYKSLHDPETKLFF</sequence>
<dbReference type="RefSeq" id="XP_028152559.1">
    <property type="nucleotide sequence ID" value="XM_028296758.1"/>
</dbReference>
<dbReference type="AlphaFoldDB" id="A0A6P7GSQ5"/>